<reference evidence="1" key="1">
    <citation type="journal article" date="2014" name="Front. Microbiol.">
        <title>High frequency of phylogenetically diverse reductive dehalogenase-homologous genes in deep subseafloor sedimentary metagenomes.</title>
        <authorList>
            <person name="Kawai M."/>
            <person name="Futagami T."/>
            <person name="Toyoda A."/>
            <person name="Takaki Y."/>
            <person name="Nishi S."/>
            <person name="Hori S."/>
            <person name="Arai W."/>
            <person name="Tsubouchi T."/>
            <person name="Morono Y."/>
            <person name="Uchiyama I."/>
            <person name="Ito T."/>
            <person name="Fujiyama A."/>
            <person name="Inagaki F."/>
            <person name="Takami H."/>
        </authorList>
    </citation>
    <scope>NUCLEOTIDE SEQUENCE</scope>
    <source>
        <strain evidence="1">Expedition CK06-06</strain>
    </source>
</reference>
<accession>X1KEA3</accession>
<dbReference type="InterPro" id="IPR008930">
    <property type="entry name" value="Terpenoid_cyclase/PrenylTrfase"/>
</dbReference>
<dbReference type="AlphaFoldDB" id="X1KEA3"/>
<sequence length="212" mass="24460">RDDGGWMDVLETVWCSTLVNLFIEFSEQVEKSLKWLRGQRCKGGGWGKSKRDSARIPVTGPLLYMLPQISSDEDLKWLENKWNQEQKLEPCLTYKAAFTLMAFSKNNHKPVNHDLISKTVCWLIDQQNDDGGWGPWKGHPVGSDPFCTGISIVGLLQYPDKISSKVLWKALKWLKEKQLPNGLWPYHYIEEGSSWALYSLVMGYSFFRKKND</sequence>
<comment type="caution">
    <text evidence="1">The sequence shown here is derived from an EMBL/GenBank/DDBJ whole genome shotgun (WGS) entry which is preliminary data.</text>
</comment>
<dbReference type="EMBL" id="BARV01007254">
    <property type="protein sequence ID" value="GAI05387.1"/>
    <property type="molecule type" value="Genomic_DNA"/>
</dbReference>
<dbReference type="Gene3D" id="1.50.10.20">
    <property type="match status" value="1"/>
</dbReference>
<evidence type="ECO:0000313" key="1">
    <source>
        <dbReference type="EMBL" id="GAI05387.1"/>
    </source>
</evidence>
<evidence type="ECO:0008006" key="2">
    <source>
        <dbReference type="Google" id="ProtNLM"/>
    </source>
</evidence>
<dbReference type="CDD" id="cd00688">
    <property type="entry name" value="ISOPREN_C2_like"/>
    <property type="match status" value="1"/>
</dbReference>
<dbReference type="SUPFAM" id="SSF48239">
    <property type="entry name" value="Terpenoid cyclases/Protein prenyltransferases"/>
    <property type="match status" value="1"/>
</dbReference>
<organism evidence="1">
    <name type="scientific">marine sediment metagenome</name>
    <dbReference type="NCBI Taxonomy" id="412755"/>
    <lineage>
        <taxon>unclassified sequences</taxon>
        <taxon>metagenomes</taxon>
        <taxon>ecological metagenomes</taxon>
    </lineage>
</organism>
<feature type="non-terminal residue" evidence="1">
    <location>
        <position position="1"/>
    </location>
</feature>
<gene>
    <name evidence="1" type="ORF">S06H3_14799</name>
</gene>
<name>X1KEA3_9ZZZZ</name>
<proteinExistence type="predicted"/>
<protein>
    <recommendedName>
        <fullName evidence="2">Squalene cyclase C-terminal domain-containing protein</fullName>
    </recommendedName>
</protein>